<organism evidence="9 10">
    <name type="scientific">Pseudoxanthomonas putridarboris</name>
    <dbReference type="NCBI Taxonomy" id="752605"/>
    <lineage>
        <taxon>Bacteria</taxon>
        <taxon>Pseudomonadati</taxon>
        <taxon>Pseudomonadota</taxon>
        <taxon>Gammaproteobacteria</taxon>
        <taxon>Lysobacterales</taxon>
        <taxon>Lysobacteraceae</taxon>
        <taxon>Pseudoxanthomonas</taxon>
    </lineage>
</organism>
<reference evidence="9 10" key="1">
    <citation type="submission" date="2024-04" db="EMBL/GenBank/DDBJ databases">
        <title>Draft genome sequence of Pseudoxanthomonas putridarboris WD12.</title>
        <authorList>
            <person name="Oh J."/>
        </authorList>
    </citation>
    <scope>NUCLEOTIDE SEQUENCE [LARGE SCALE GENOMIC DNA]</scope>
    <source>
        <strain evidence="9 10">WD12</strain>
    </source>
</reference>
<protein>
    <submittedName>
        <fullName evidence="9">RDD family protein</fullName>
    </submittedName>
</protein>
<evidence type="ECO:0000259" key="8">
    <source>
        <dbReference type="Pfam" id="PF14237"/>
    </source>
</evidence>
<name>A0ABU9IWI3_9GAMM</name>
<comment type="subcellular location">
    <subcellularLocation>
        <location evidence="1">Cell membrane</location>
        <topology evidence="1">Multi-pass membrane protein</topology>
    </subcellularLocation>
</comment>
<dbReference type="Gene3D" id="3.30.1490.40">
    <property type="match status" value="1"/>
</dbReference>
<evidence type="ECO:0000313" key="9">
    <source>
        <dbReference type="EMBL" id="MEL1263105.1"/>
    </source>
</evidence>
<feature type="transmembrane region" description="Helical" evidence="6">
    <location>
        <begin position="126"/>
        <end position="147"/>
    </location>
</feature>
<comment type="caution">
    <text evidence="9">The sequence shown here is derived from an EMBL/GenBank/DDBJ whole genome shotgun (WGS) entry which is preliminary data.</text>
</comment>
<evidence type="ECO:0000256" key="1">
    <source>
        <dbReference type="ARBA" id="ARBA00004651"/>
    </source>
</evidence>
<feature type="domain" description="RDD" evidence="7">
    <location>
        <begin position="107"/>
        <end position="247"/>
    </location>
</feature>
<dbReference type="InterPro" id="IPR025640">
    <property type="entry name" value="GYF_2"/>
</dbReference>
<dbReference type="Proteomes" id="UP001459204">
    <property type="component" value="Unassembled WGS sequence"/>
</dbReference>
<feature type="transmembrane region" description="Helical" evidence="6">
    <location>
        <begin position="273"/>
        <end position="298"/>
    </location>
</feature>
<dbReference type="Pfam" id="PF06271">
    <property type="entry name" value="RDD"/>
    <property type="match status" value="1"/>
</dbReference>
<keyword evidence="3 6" id="KW-0812">Transmembrane</keyword>
<keyword evidence="2" id="KW-1003">Cell membrane</keyword>
<dbReference type="PANTHER" id="PTHR36115">
    <property type="entry name" value="PROLINE-RICH ANTIGEN HOMOLOG-RELATED"/>
    <property type="match status" value="1"/>
</dbReference>
<evidence type="ECO:0000256" key="3">
    <source>
        <dbReference type="ARBA" id="ARBA00022692"/>
    </source>
</evidence>
<gene>
    <name evidence="9" type="ORF">AAD027_01780</name>
</gene>
<dbReference type="InterPro" id="IPR010432">
    <property type="entry name" value="RDD"/>
</dbReference>
<dbReference type="Pfam" id="PF14237">
    <property type="entry name" value="GYF_2"/>
    <property type="match status" value="1"/>
</dbReference>
<dbReference type="SUPFAM" id="SSF55277">
    <property type="entry name" value="GYF domain"/>
    <property type="match status" value="1"/>
</dbReference>
<sequence length="301" mass="32561">MSDWYYADATRQRQGPWTGEELGSHFQHGRIGLETLVWREGLADWQPLRALAGELELPLRPPAVETASPPPMQPYAPPASTAETPYAPPAAHITSEQQYVADGEVVLAGFWRRVAALFIDSMVVGFAYYLVLIAGVVVMGIGGAVLMRGTGSDGMAAMFGVMALVYLMYPIISAAYYAGFESSGKQATLGKMAVGIKVTDLDGRRLTLGRALGRWLAVALNYLTLYIGYLMAAFTDRKQGLHDKVAGTLVVDRWAYTPHPDWQQRGLGTVTKVILAIAGVLYGLAFIAVLAAILIPLATRN</sequence>
<proteinExistence type="predicted"/>
<feature type="domain" description="GYF" evidence="8">
    <location>
        <begin position="4"/>
        <end position="52"/>
    </location>
</feature>
<evidence type="ECO:0000259" key="7">
    <source>
        <dbReference type="Pfam" id="PF06271"/>
    </source>
</evidence>
<evidence type="ECO:0000256" key="5">
    <source>
        <dbReference type="ARBA" id="ARBA00023136"/>
    </source>
</evidence>
<dbReference type="InterPro" id="IPR051791">
    <property type="entry name" value="Pra-immunoreactive"/>
</dbReference>
<accession>A0ABU9IWI3</accession>
<evidence type="ECO:0000256" key="4">
    <source>
        <dbReference type="ARBA" id="ARBA00022989"/>
    </source>
</evidence>
<feature type="transmembrane region" description="Helical" evidence="6">
    <location>
        <begin position="159"/>
        <end position="179"/>
    </location>
</feature>
<dbReference type="RefSeq" id="WP_341724300.1">
    <property type="nucleotide sequence ID" value="NZ_JBBWWT010000001.1"/>
</dbReference>
<keyword evidence="10" id="KW-1185">Reference proteome</keyword>
<keyword evidence="4 6" id="KW-1133">Transmembrane helix</keyword>
<evidence type="ECO:0000256" key="2">
    <source>
        <dbReference type="ARBA" id="ARBA00022475"/>
    </source>
</evidence>
<feature type="transmembrane region" description="Helical" evidence="6">
    <location>
        <begin position="215"/>
        <end position="234"/>
    </location>
</feature>
<evidence type="ECO:0000256" key="6">
    <source>
        <dbReference type="SAM" id="Phobius"/>
    </source>
</evidence>
<dbReference type="EMBL" id="JBBWWT010000001">
    <property type="protein sequence ID" value="MEL1263105.1"/>
    <property type="molecule type" value="Genomic_DNA"/>
</dbReference>
<evidence type="ECO:0000313" key="10">
    <source>
        <dbReference type="Proteomes" id="UP001459204"/>
    </source>
</evidence>
<dbReference type="InterPro" id="IPR035445">
    <property type="entry name" value="GYF-like_dom_sf"/>
</dbReference>
<keyword evidence="5 6" id="KW-0472">Membrane</keyword>
<dbReference type="PANTHER" id="PTHR36115:SF6">
    <property type="entry name" value="PROLINE-RICH ANTIGEN HOMOLOG"/>
    <property type="match status" value="1"/>
</dbReference>